<comment type="caution">
    <text evidence="2">The sequence shown here is derived from an EMBL/GenBank/DDBJ whole genome shotgun (WGS) entry which is preliminary data.</text>
</comment>
<dbReference type="InterPro" id="IPR004314">
    <property type="entry name" value="Neprosin"/>
</dbReference>
<name>A0ABQ8EF63_BRANA</name>
<evidence type="ECO:0000313" key="2">
    <source>
        <dbReference type="EMBL" id="KAH0939250.1"/>
    </source>
</evidence>
<sequence length="123" mass="14353">MVLKFVESPPFHVSRVEVWRMSYMYFFVVRLALEVRELKPLVSILYIRQLQPLYLLAETGFSSSSWHLSSILALDSDHISGNWWLAICVDTFERVGYWPAELFTTMSDHATMVERSYTETPLA</sequence>
<dbReference type="Proteomes" id="UP000824890">
    <property type="component" value="Unassembled WGS sequence"/>
</dbReference>
<organism evidence="2 3">
    <name type="scientific">Brassica napus</name>
    <name type="common">Rape</name>
    <dbReference type="NCBI Taxonomy" id="3708"/>
    <lineage>
        <taxon>Eukaryota</taxon>
        <taxon>Viridiplantae</taxon>
        <taxon>Streptophyta</taxon>
        <taxon>Embryophyta</taxon>
        <taxon>Tracheophyta</taxon>
        <taxon>Spermatophyta</taxon>
        <taxon>Magnoliopsida</taxon>
        <taxon>eudicotyledons</taxon>
        <taxon>Gunneridae</taxon>
        <taxon>Pentapetalae</taxon>
        <taxon>rosids</taxon>
        <taxon>malvids</taxon>
        <taxon>Brassicales</taxon>
        <taxon>Brassicaceae</taxon>
        <taxon>Brassiceae</taxon>
        <taxon>Brassica</taxon>
    </lineage>
</organism>
<reference evidence="2 3" key="1">
    <citation type="submission" date="2021-05" db="EMBL/GenBank/DDBJ databases">
        <title>Genome Assembly of Synthetic Allotetraploid Brassica napus Reveals Homoeologous Exchanges between Subgenomes.</title>
        <authorList>
            <person name="Davis J.T."/>
        </authorList>
    </citation>
    <scope>NUCLEOTIDE SEQUENCE [LARGE SCALE GENOMIC DNA]</scope>
    <source>
        <strain evidence="3">cv. Da-Ae</strain>
        <tissue evidence="2">Seedling</tissue>
    </source>
</reference>
<dbReference type="Pfam" id="PF03080">
    <property type="entry name" value="Neprosin"/>
    <property type="match status" value="1"/>
</dbReference>
<feature type="domain" description="Neprosin PEP catalytic" evidence="1">
    <location>
        <begin position="72"/>
        <end position="114"/>
    </location>
</feature>
<evidence type="ECO:0000313" key="3">
    <source>
        <dbReference type="Proteomes" id="UP000824890"/>
    </source>
</evidence>
<dbReference type="EMBL" id="JAGKQM010000002">
    <property type="protein sequence ID" value="KAH0939250.1"/>
    <property type="molecule type" value="Genomic_DNA"/>
</dbReference>
<gene>
    <name evidence="2" type="ORF">HID58_006711</name>
</gene>
<proteinExistence type="predicted"/>
<evidence type="ECO:0000259" key="1">
    <source>
        <dbReference type="Pfam" id="PF03080"/>
    </source>
</evidence>
<accession>A0ABQ8EF63</accession>
<protein>
    <recommendedName>
        <fullName evidence="1">Neprosin PEP catalytic domain-containing protein</fullName>
    </recommendedName>
</protein>
<keyword evidence="3" id="KW-1185">Reference proteome</keyword>